<dbReference type="GO" id="GO:0005794">
    <property type="term" value="C:Golgi apparatus"/>
    <property type="evidence" value="ECO:0007669"/>
    <property type="project" value="TreeGrafter"/>
</dbReference>
<dbReference type="InterPro" id="IPR029044">
    <property type="entry name" value="Nucleotide-diphossugar_trans"/>
</dbReference>
<name>A0A813K056_POLGL</name>
<evidence type="ECO:0000313" key="6">
    <source>
        <dbReference type="EMBL" id="CAE8691433.1"/>
    </source>
</evidence>
<feature type="non-terminal residue" evidence="6">
    <location>
        <position position="713"/>
    </location>
</feature>
<sequence length="713" mass="78607">VVALAGRALARLLPLLLLPLLVAVFQPQGEDGKRDLKLVLLAAACGTVISAAVPRLHLSLIAVAFTSMIMLSVAHLQDLQNSELEQAVAGQSDLQSRLQLRLDEQRQPESEGALSNFFPRASSRRSAAEIVHALRYRPAPPETDASAVQMETFSIVLPCAFEGEFAEKTVWAIWENTDHDRLKEIIVVDDGSNPPLRAIMSEKLLAGGPGVPPMKIVRHEKTMGLITAKKSGGDSALGDVIVFFDCHISPRKGWEEAFLKQMKRKGDHRTMVVPTITSLNPDTWQEIQGSAGGKVCYIRWNNDFTWLIYPGRDAPLMSGGLLALTRRWWEETGGYDDKMVAWGGENIDQSLRSWLCGGRIEVAEGAYVAHMWRDASNPKTLLKYPIPTADVMRNKARAATAWFDQFVEKVMTFPEYEMFTKFKQPLGDMSSFAALKKKLNCVPFTSYLKRFSYIYVDGGLIPEKVFQIRESKSGLCLERRTKHNPPHDLVMASCSGMTEGSEQSEQQLFHLGNRDVSTSGKKCCSGIMHWNFLQCLEGHAKGQAIHTVECEVGGEVSAQRFHLQDSAQGGQFQWRPKTGWKEGLLQKHTADGCLAPQEPKLGKPVMSRPDSCSVVVEEVSGSQGLTDSDGHHVPSAFRLRGRASTGGCGAAVFSSGDSDFEFQFVACDEADERQTFHANQRPGGFEIRPSKGKGDHCFDSAGGNAILIYPCYA</sequence>
<dbReference type="GO" id="GO:0006493">
    <property type="term" value="P:protein O-linked glycosylation"/>
    <property type="evidence" value="ECO:0007669"/>
    <property type="project" value="TreeGrafter"/>
</dbReference>
<feature type="non-terminal residue" evidence="6">
    <location>
        <position position="1"/>
    </location>
</feature>
<keyword evidence="3" id="KW-0732">Signal</keyword>
<dbReference type="Pfam" id="PF00535">
    <property type="entry name" value="Glycos_transf_2"/>
    <property type="match status" value="1"/>
</dbReference>
<dbReference type="PANTHER" id="PTHR11675:SF118">
    <property type="entry name" value="POLYPEPTIDE N-ACETYLGALACTOSAMINYLTRANSFERASE 3"/>
    <property type="match status" value="1"/>
</dbReference>
<keyword evidence="1" id="KW-0808">Transferase</keyword>
<evidence type="ECO:0000259" key="4">
    <source>
        <dbReference type="Pfam" id="PF00535"/>
    </source>
</evidence>
<proteinExistence type="predicted"/>
<evidence type="ECO:0008006" key="8">
    <source>
        <dbReference type="Google" id="ProtNLM"/>
    </source>
</evidence>
<dbReference type="SUPFAM" id="SSF53448">
    <property type="entry name" value="Nucleotide-diphospho-sugar transferases"/>
    <property type="match status" value="1"/>
</dbReference>
<dbReference type="AlphaFoldDB" id="A0A813K056"/>
<dbReference type="EMBL" id="CAJNNW010027440">
    <property type="protein sequence ID" value="CAE8691433.1"/>
    <property type="molecule type" value="Genomic_DNA"/>
</dbReference>
<feature type="domain" description="Galactosyltransferase C-terminal" evidence="5">
    <location>
        <begin position="317"/>
        <end position="365"/>
    </location>
</feature>
<dbReference type="GO" id="GO:0004653">
    <property type="term" value="F:polypeptide N-acetylgalactosaminyltransferase activity"/>
    <property type="evidence" value="ECO:0007669"/>
    <property type="project" value="TreeGrafter"/>
</dbReference>
<feature type="domain" description="Glycosyltransferase 2-like" evidence="4">
    <location>
        <begin position="154"/>
        <end position="285"/>
    </location>
</feature>
<evidence type="ECO:0000256" key="1">
    <source>
        <dbReference type="ARBA" id="ARBA00022679"/>
    </source>
</evidence>
<gene>
    <name evidence="6" type="ORF">PGLA2088_LOCUS27418</name>
</gene>
<evidence type="ECO:0000259" key="5">
    <source>
        <dbReference type="Pfam" id="PF02709"/>
    </source>
</evidence>
<dbReference type="PANTHER" id="PTHR11675">
    <property type="entry name" value="N-ACETYLGALACTOSAMINYLTRANSFERASE"/>
    <property type="match status" value="1"/>
</dbReference>
<accession>A0A813K056</accession>
<evidence type="ECO:0000256" key="3">
    <source>
        <dbReference type="SAM" id="SignalP"/>
    </source>
</evidence>
<evidence type="ECO:0000313" key="7">
    <source>
        <dbReference type="Proteomes" id="UP000626109"/>
    </source>
</evidence>
<comment type="caution">
    <text evidence="6">The sequence shown here is derived from an EMBL/GenBank/DDBJ whole genome shotgun (WGS) entry which is preliminary data.</text>
</comment>
<dbReference type="InterPro" id="IPR001173">
    <property type="entry name" value="Glyco_trans_2-like"/>
</dbReference>
<reference evidence="6" key="1">
    <citation type="submission" date="2021-02" db="EMBL/GenBank/DDBJ databases">
        <authorList>
            <person name="Dougan E. K."/>
            <person name="Rhodes N."/>
            <person name="Thang M."/>
            <person name="Chan C."/>
        </authorList>
    </citation>
    <scope>NUCLEOTIDE SEQUENCE</scope>
</reference>
<feature type="chain" id="PRO_5032701837" description="Polypeptide N-acetylgalactosaminyltransferase" evidence="3">
    <location>
        <begin position="24"/>
        <end position="713"/>
    </location>
</feature>
<dbReference type="Gene3D" id="3.90.550.10">
    <property type="entry name" value="Spore Coat Polysaccharide Biosynthesis Protein SpsA, Chain A"/>
    <property type="match status" value="1"/>
</dbReference>
<dbReference type="Pfam" id="PF02709">
    <property type="entry name" value="Glyco_transf_7C"/>
    <property type="match status" value="1"/>
</dbReference>
<feature type="signal peptide" evidence="3">
    <location>
        <begin position="1"/>
        <end position="23"/>
    </location>
</feature>
<keyword evidence="2" id="KW-1015">Disulfide bond</keyword>
<protein>
    <recommendedName>
        <fullName evidence="8">Polypeptide N-acetylgalactosaminyltransferase</fullName>
    </recommendedName>
</protein>
<evidence type="ECO:0000256" key="2">
    <source>
        <dbReference type="ARBA" id="ARBA00023157"/>
    </source>
</evidence>
<organism evidence="6 7">
    <name type="scientific">Polarella glacialis</name>
    <name type="common">Dinoflagellate</name>
    <dbReference type="NCBI Taxonomy" id="89957"/>
    <lineage>
        <taxon>Eukaryota</taxon>
        <taxon>Sar</taxon>
        <taxon>Alveolata</taxon>
        <taxon>Dinophyceae</taxon>
        <taxon>Suessiales</taxon>
        <taxon>Suessiaceae</taxon>
        <taxon>Polarella</taxon>
    </lineage>
</organism>
<dbReference type="Proteomes" id="UP000626109">
    <property type="component" value="Unassembled WGS sequence"/>
</dbReference>
<dbReference type="InterPro" id="IPR027791">
    <property type="entry name" value="Galactosyl_T_C"/>
</dbReference>